<dbReference type="RefSeq" id="WP_100276935.1">
    <property type="nucleotide sequence ID" value="NZ_CP018799.1"/>
</dbReference>
<proteinExistence type="predicted"/>
<feature type="domain" description="DUF3616" evidence="2">
    <location>
        <begin position="34"/>
        <end position="273"/>
    </location>
</feature>
<organism evidence="3 4">
    <name type="scientific">Mariprofundus aestuarium</name>
    <dbReference type="NCBI Taxonomy" id="1921086"/>
    <lineage>
        <taxon>Bacteria</taxon>
        <taxon>Pseudomonadati</taxon>
        <taxon>Pseudomonadota</taxon>
        <taxon>Candidatius Mariprofundia</taxon>
        <taxon>Mariprofundales</taxon>
        <taxon>Mariprofundaceae</taxon>
        <taxon>Mariprofundus</taxon>
    </lineage>
</organism>
<feature type="chain" id="PRO_5014694242" description="DUF3616 domain-containing protein" evidence="1">
    <location>
        <begin position="20"/>
        <end position="326"/>
    </location>
</feature>
<evidence type="ECO:0000313" key="3">
    <source>
        <dbReference type="EMBL" id="ATX78990.1"/>
    </source>
</evidence>
<dbReference type="AlphaFoldDB" id="A0A2K8KVY0"/>
<gene>
    <name evidence="3" type="ORF">Ga0123461_0555</name>
</gene>
<keyword evidence="4" id="KW-1185">Reference proteome</keyword>
<evidence type="ECO:0000259" key="2">
    <source>
        <dbReference type="Pfam" id="PF12275"/>
    </source>
</evidence>
<protein>
    <recommendedName>
        <fullName evidence="2">DUF3616 domain-containing protein</fullName>
    </recommendedName>
</protein>
<dbReference type="Pfam" id="PF12275">
    <property type="entry name" value="DUF3616"/>
    <property type="match status" value="1"/>
</dbReference>
<evidence type="ECO:0000313" key="4">
    <source>
        <dbReference type="Proteomes" id="UP000231701"/>
    </source>
</evidence>
<dbReference type="Proteomes" id="UP000231701">
    <property type="component" value="Chromosome"/>
</dbReference>
<dbReference type="EMBL" id="CP018799">
    <property type="protein sequence ID" value="ATX78990.1"/>
    <property type="molecule type" value="Genomic_DNA"/>
</dbReference>
<dbReference type="KEGG" id="maes:Ga0123461_0555"/>
<reference evidence="3 4" key="1">
    <citation type="submission" date="2016-12" db="EMBL/GenBank/DDBJ databases">
        <title>Isolation and genomic insights into novel planktonic Zetaproteobacteria from stratified waters of the Chesapeake Bay.</title>
        <authorList>
            <person name="McAllister S.M."/>
            <person name="Kato S."/>
            <person name="Chan C.S."/>
            <person name="Chiu B.K."/>
            <person name="Field E.K."/>
        </authorList>
    </citation>
    <scope>NUCLEOTIDE SEQUENCE [LARGE SCALE GENOMIC DNA]</scope>
    <source>
        <strain evidence="3 4">CP-5</strain>
    </source>
</reference>
<accession>A0A2K8KVY0</accession>
<feature type="signal peptide" evidence="1">
    <location>
        <begin position="1"/>
        <end position="19"/>
    </location>
</feature>
<name>A0A2K8KVY0_MARES</name>
<dbReference type="InterPro" id="IPR022060">
    <property type="entry name" value="DUF3616"/>
</dbReference>
<sequence>MRVASYLLSLLLFAPPAMAFDEINLHGAIHAEHDISAAAFLGDILVIGADEAVGHDKNENYIQLLKREGDNYRVSSNILVYRGDKEHGRELDIEGLAVEENRIYVNGSHALARKQIKPETEYKKNLNRLATIKMEPGRKQLFRLTLDSMNNVTERKQISLAKIISNDPILAPFSAIPSKENGVDIEAIAAKNGQLYLGFRGPVLRGGFVAVMQLDFDNPEKSYRLLYLNLGGLGIRGMVSVPDGFILLAGPVVELPNEYRLYHWNGLDTLPGSRNGTLKLISGIRPPAGGRAEAIAVEGATDLFYNIIIMFDGIKGGAPRRYTINR</sequence>
<evidence type="ECO:0000256" key="1">
    <source>
        <dbReference type="SAM" id="SignalP"/>
    </source>
</evidence>
<dbReference type="OrthoDB" id="423529at2"/>
<keyword evidence="1" id="KW-0732">Signal</keyword>